<protein>
    <recommendedName>
        <fullName evidence="3">RNase H type-1 domain-containing protein</fullName>
    </recommendedName>
</protein>
<accession>B9SDR5</accession>
<sequence length="52" mass="5908">MTRNKLQTPAVAQMIFVDIADIVSESTDISFKFVPRTLNNMAQNIAKDVFNY</sequence>
<dbReference type="InParanoid" id="B9SDR5"/>
<proteinExistence type="predicted"/>
<gene>
    <name evidence="1" type="ORF">RCOM_1290710</name>
</gene>
<reference evidence="2" key="1">
    <citation type="journal article" date="2010" name="Nat. Biotechnol.">
        <title>Draft genome sequence of the oilseed species Ricinus communis.</title>
        <authorList>
            <person name="Chan A.P."/>
            <person name="Crabtree J."/>
            <person name="Zhao Q."/>
            <person name="Lorenzi H."/>
            <person name="Orvis J."/>
            <person name="Puiu D."/>
            <person name="Melake-Berhan A."/>
            <person name="Jones K.M."/>
            <person name="Redman J."/>
            <person name="Chen G."/>
            <person name="Cahoon E.B."/>
            <person name="Gedil M."/>
            <person name="Stanke M."/>
            <person name="Haas B.J."/>
            <person name="Wortman J.R."/>
            <person name="Fraser-Liggett C.M."/>
            <person name="Ravel J."/>
            <person name="Rabinowicz P.D."/>
        </authorList>
    </citation>
    <scope>NUCLEOTIDE SEQUENCE [LARGE SCALE GENOMIC DNA]</scope>
    <source>
        <strain evidence="2">cv. Hale</strain>
    </source>
</reference>
<evidence type="ECO:0008006" key="3">
    <source>
        <dbReference type="Google" id="ProtNLM"/>
    </source>
</evidence>
<evidence type="ECO:0000313" key="1">
    <source>
        <dbReference type="EMBL" id="EEF38245.1"/>
    </source>
</evidence>
<dbReference type="EMBL" id="EQ973930">
    <property type="protein sequence ID" value="EEF38245.1"/>
    <property type="molecule type" value="Genomic_DNA"/>
</dbReference>
<keyword evidence="2" id="KW-1185">Reference proteome</keyword>
<evidence type="ECO:0000313" key="2">
    <source>
        <dbReference type="Proteomes" id="UP000008311"/>
    </source>
</evidence>
<organism evidence="1 2">
    <name type="scientific">Ricinus communis</name>
    <name type="common">Castor bean</name>
    <dbReference type="NCBI Taxonomy" id="3988"/>
    <lineage>
        <taxon>Eukaryota</taxon>
        <taxon>Viridiplantae</taxon>
        <taxon>Streptophyta</taxon>
        <taxon>Embryophyta</taxon>
        <taxon>Tracheophyta</taxon>
        <taxon>Spermatophyta</taxon>
        <taxon>Magnoliopsida</taxon>
        <taxon>eudicotyledons</taxon>
        <taxon>Gunneridae</taxon>
        <taxon>Pentapetalae</taxon>
        <taxon>rosids</taxon>
        <taxon>fabids</taxon>
        <taxon>Malpighiales</taxon>
        <taxon>Euphorbiaceae</taxon>
        <taxon>Acalyphoideae</taxon>
        <taxon>Acalypheae</taxon>
        <taxon>Ricinus</taxon>
    </lineage>
</organism>
<dbReference type="Proteomes" id="UP000008311">
    <property type="component" value="Unassembled WGS sequence"/>
</dbReference>
<dbReference type="AlphaFoldDB" id="B9SDR5"/>
<name>B9SDR5_RICCO</name>